<sequence>SVCLLKGTQIAFLTKDLTGFRKDLCYYRPTFFFSVPRILNRVYKEALQNMDLNWFTRQLYNLAVKRKCAEQKR</sequence>
<protein>
    <submittedName>
        <fullName evidence="1">Uncharacterized protein</fullName>
    </submittedName>
</protein>
<accession>A0A4V3S9R1</accession>
<feature type="non-terminal residue" evidence="1">
    <location>
        <position position="1"/>
    </location>
</feature>
<evidence type="ECO:0000313" key="2">
    <source>
        <dbReference type="Proteomes" id="UP000308267"/>
    </source>
</evidence>
<proteinExistence type="predicted"/>
<comment type="caution">
    <text evidence="1">The sequence shown here is derived from an EMBL/GenBank/DDBJ whole genome shotgun (WGS) entry which is preliminary data.</text>
</comment>
<reference evidence="1 2" key="1">
    <citation type="journal article" date="2019" name="BMC Genomics">
        <title>New insights from Opisthorchis felineus genome: update on genomics of the epidemiologically important liver flukes.</title>
        <authorList>
            <person name="Ershov N.I."/>
            <person name="Mordvinov V.A."/>
            <person name="Prokhortchouk E.B."/>
            <person name="Pakharukova M.Y."/>
            <person name="Gunbin K.V."/>
            <person name="Ustyantsev K."/>
            <person name="Genaev M.A."/>
            <person name="Blinov A.G."/>
            <person name="Mazur A."/>
            <person name="Boulygina E."/>
            <person name="Tsygankova S."/>
            <person name="Khrameeva E."/>
            <person name="Chekanov N."/>
            <person name="Fan G."/>
            <person name="Xiao A."/>
            <person name="Zhang H."/>
            <person name="Xu X."/>
            <person name="Yang H."/>
            <person name="Solovyev V."/>
            <person name="Lee S.M."/>
            <person name="Liu X."/>
            <person name="Afonnikov D.A."/>
            <person name="Skryabin K.G."/>
        </authorList>
    </citation>
    <scope>NUCLEOTIDE SEQUENCE [LARGE SCALE GENOMIC DNA]</scope>
    <source>
        <strain evidence="1">AK-0245</strain>
        <tissue evidence="1">Whole organism</tissue>
    </source>
</reference>
<dbReference type="EMBL" id="SJOL01012257">
    <property type="protein sequence ID" value="TGZ46074.1"/>
    <property type="molecule type" value="Genomic_DNA"/>
</dbReference>
<name>A0A4V3S9R1_OPIFE</name>
<gene>
    <name evidence="1" type="ORF">CRM22_011146</name>
</gene>
<organism evidence="1 2">
    <name type="scientific">Opisthorchis felineus</name>
    <dbReference type="NCBI Taxonomy" id="147828"/>
    <lineage>
        <taxon>Eukaryota</taxon>
        <taxon>Metazoa</taxon>
        <taxon>Spiralia</taxon>
        <taxon>Lophotrochozoa</taxon>
        <taxon>Platyhelminthes</taxon>
        <taxon>Trematoda</taxon>
        <taxon>Digenea</taxon>
        <taxon>Opisthorchiida</taxon>
        <taxon>Opisthorchiata</taxon>
        <taxon>Opisthorchiidae</taxon>
        <taxon>Opisthorchis</taxon>
    </lineage>
</organism>
<dbReference type="AlphaFoldDB" id="A0A4V3S9R1"/>
<evidence type="ECO:0000313" key="1">
    <source>
        <dbReference type="EMBL" id="TGZ46074.1"/>
    </source>
</evidence>
<dbReference type="OrthoDB" id="1700726at2759"/>
<keyword evidence="2" id="KW-1185">Reference proteome</keyword>
<dbReference type="Proteomes" id="UP000308267">
    <property type="component" value="Unassembled WGS sequence"/>
</dbReference>